<dbReference type="Gene3D" id="2.40.10.120">
    <property type="match status" value="1"/>
</dbReference>
<feature type="domain" description="PDZ" evidence="6">
    <location>
        <begin position="539"/>
        <end position="619"/>
    </location>
</feature>
<dbReference type="Proteomes" id="UP000823915">
    <property type="component" value="Unassembled WGS sequence"/>
</dbReference>
<dbReference type="Gene3D" id="2.30.42.10">
    <property type="match status" value="1"/>
</dbReference>
<dbReference type="PRINTS" id="PR00834">
    <property type="entry name" value="PROTEASES2C"/>
</dbReference>
<keyword evidence="5" id="KW-0472">Membrane</keyword>
<evidence type="ECO:0000256" key="5">
    <source>
        <dbReference type="SAM" id="Phobius"/>
    </source>
</evidence>
<dbReference type="SMART" id="SM00228">
    <property type="entry name" value="PDZ"/>
    <property type="match status" value="1"/>
</dbReference>
<feature type="compositionally biased region" description="Low complexity" evidence="4">
    <location>
        <begin position="114"/>
        <end position="132"/>
    </location>
</feature>
<dbReference type="InterPro" id="IPR001940">
    <property type="entry name" value="Peptidase_S1C"/>
</dbReference>
<keyword evidence="5" id="KW-1133">Transmembrane helix</keyword>
<dbReference type="PANTHER" id="PTHR22939:SF129">
    <property type="entry name" value="SERINE PROTEASE HTRA2, MITOCHONDRIAL"/>
    <property type="match status" value="1"/>
</dbReference>
<dbReference type="GO" id="GO:0004252">
    <property type="term" value="F:serine-type endopeptidase activity"/>
    <property type="evidence" value="ECO:0007669"/>
    <property type="project" value="InterPro"/>
</dbReference>
<feature type="compositionally biased region" description="Pro residues" evidence="4">
    <location>
        <begin position="175"/>
        <end position="184"/>
    </location>
</feature>
<evidence type="ECO:0000313" key="7">
    <source>
        <dbReference type="EMBL" id="HIY26677.1"/>
    </source>
</evidence>
<dbReference type="GO" id="GO:0006508">
    <property type="term" value="P:proteolysis"/>
    <property type="evidence" value="ECO:0007669"/>
    <property type="project" value="UniProtKB-KW"/>
</dbReference>
<feature type="compositionally biased region" description="Low complexity" evidence="4">
    <location>
        <begin position="39"/>
        <end position="54"/>
    </location>
</feature>
<protein>
    <submittedName>
        <fullName evidence="7">Trypsin-like peptidase domain-containing protein</fullName>
    </submittedName>
</protein>
<evidence type="ECO:0000259" key="6">
    <source>
        <dbReference type="SMART" id="SM00228"/>
    </source>
</evidence>
<feature type="transmembrane region" description="Helical" evidence="5">
    <location>
        <begin position="230"/>
        <end position="252"/>
    </location>
</feature>
<dbReference type="Pfam" id="PF13365">
    <property type="entry name" value="Trypsin_2"/>
    <property type="match status" value="1"/>
</dbReference>
<keyword evidence="3" id="KW-0378">Hydrolase</keyword>
<proteinExistence type="inferred from homology"/>
<accession>A0A9D1YDI6</accession>
<dbReference type="SUPFAM" id="SSF50494">
    <property type="entry name" value="Trypsin-like serine proteases"/>
    <property type="match status" value="1"/>
</dbReference>
<reference evidence="7" key="2">
    <citation type="submission" date="2021-04" db="EMBL/GenBank/DDBJ databases">
        <authorList>
            <person name="Gilroy R."/>
        </authorList>
    </citation>
    <scope>NUCLEOTIDE SEQUENCE</scope>
    <source>
        <strain evidence="7">1282</strain>
    </source>
</reference>
<keyword evidence="2" id="KW-0645">Protease</keyword>
<feature type="region of interest" description="Disordered" evidence="4">
    <location>
        <begin position="261"/>
        <end position="314"/>
    </location>
</feature>
<dbReference type="PANTHER" id="PTHR22939">
    <property type="entry name" value="SERINE PROTEASE FAMILY S1C HTRA-RELATED"/>
    <property type="match status" value="1"/>
</dbReference>
<comment type="caution">
    <text evidence="7">The sequence shown here is derived from an EMBL/GenBank/DDBJ whole genome shotgun (WGS) entry which is preliminary data.</text>
</comment>
<reference evidence="7" key="1">
    <citation type="journal article" date="2021" name="PeerJ">
        <title>Extensive microbial diversity within the chicken gut microbiome revealed by metagenomics and culture.</title>
        <authorList>
            <person name="Gilroy R."/>
            <person name="Ravi A."/>
            <person name="Getino M."/>
            <person name="Pursley I."/>
            <person name="Horton D.L."/>
            <person name="Alikhan N.F."/>
            <person name="Baker D."/>
            <person name="Gharbi K."/>
            <person name="Hall N."/>
            <person name="Watson M."/>
            <person name="Adriaenssens E.M."/>
            <person name="Foster-Nyarko E."/>
            <person name="Jarju S."/>
            <person name="Secka A."/>
            <person name="Antonio M."/>
            <person name="Oren A."/>
            <person name="Chaudhuri R.R."/>
            <person name="La Ragione R."/>
            <person name="Hildebrand F."/>
            <person name="Pallen M.J."/>
        </authorList>
    </citation>
    <scope>NUCLEOTIDE SEQUENCE</scope>
    <source>
        <strain evidence="7">1282</strain>
    </source>
</reference>
<gene>
    <name evidence="7" type="ORF">H9838_05815</name>
</gene>
<feature type="region of interest" description="Disordered" evidence="4">
    <location>
        <begin position="1"/>
        <end position="150"/>
    </location>
</feature>
<feature type="region of interest" description="Disordered" evidence="4">
    <location>
        <begin position="170"/>
        <end position="218"/>
    </location>
</feature>
<sequence>MSEENKRESFPQEAQDPQPIETQAVAPAEVSETAAPRLEAAPQEGAAQEATPAEVNETAAPGVEAVPQEGTAQEAAPAEVSETAVPGVEAVPQEGMAQDAAPAEVSETAAPTVGAAPLQGAPWGWPGPWGWQPAPPPVQGAPQAQGWAPWPGQPYQGQGYPPYQAQPWNGQQPGPYVPPGPWGPGPYAVPQAVPPQGGQPQGGQPQAPGAAPGWHPAPPEKKKLPLALKVFLWVASVLAAGAILGFAVYLGYSASTGTGLFREDGLPELPYESSSPYEDMPYEKDDPLPQEDMPYEEGEKEEQLPPQPDVDVTPNNEGLLIQGKPQGDALSAQEVYDKVSQSTVTVEVRWDPSSENPDSSATGIIATSDGYIITNAHVVLNSKSVYVTVTTYDGQAYDAVVVGMDRTTDLAVLKTNDHGFTPAEFGDAEELSIGEWVVAIGNPGGERFSGSMTRGIVSGLDREVGEYSENGMTYIQTDAAVNPGNSGGPLVNLYGQVVGINSSKIVTEHYEGMGFAIPVSKAKDIIDQLLSGGYVEGRVRLGITGTDVSEMQSMVEHIPQGFQIVSIDEDSAFAGTGAQVGDVITGLDGEEVEDLAEISNLLLRYQPGDQVTITLYRPEEDTTLEVEITLLADKGETQE</sequence>
<feature type="compositionally biased region" description="Low complexity" evidence="4">
    <location>
        <begin position="140"/>
        <end position="150"/>
    </location>
</feature>
<dbReference type="EMBL" id="DXDU01000096">
    <property type="protein sequence ID" value="HIY26677.1"/>
    <property type="molecule type" value="Genomic_DNA"/>
</dbReference>
<feature type="compositionally biased region" description="Basic and acidic residues" evidence="4">
    <location>
        <begin position="1"/>
        <end position="10"/>
    </location>
</feature>
<evidence type="ECO:0000256" key="1">
    <source>
        <dbReference type="ARBA" id="ARBA00010541"/>
    </source>
</evidence>
<feature type="compositionally biased region" description="Low complexity" evidence="4">
    <location>
        <begin position="185"/>
        <end position="214"/>
    </location>
</feature>
<evidence type="ECO:0000256" key="4">
    <source>
        <dbReference type="SAM" id="MobiDB-lite"/>
    </source>
</evidence>
<dbReference type="SUPFAM" id="SSF50156">
    <property type="entry name" value="PDZ domain-like"/>
    <property type="match status" value="1"/>
</dbReference>
<dbReference type="InterPro" id="IPR036034">
    <property type="entry name" value="PDZ_sf"/>
</dbReference>
<evidence type="ECO:0000313" key="8">
    <source>
        <dbReference type="Proteomes" id="UP000823915"/>
    </source>
</evidence>
<dbReference type="InterPro" id="IPR001478">
    <property type="entry name" value="PDZ"/>
</dbReference>
<dbReference type="AlphaFoldDB" id="A0A9D1YDI6"/>
<dbReference type="Pfam" id="PF13180">
    <property type="entry name" value="PDZ_2"/>
    <property type="match status" value="1"/>
</dbReference>
<evidence type="ECO:0000256" key="3">
    <source>
        <dbReference type="ARBA" id="ARBA00022801"/>
    </source>
</evidence>
<comment type="similarity">
    <text evidence="1">Belongs to the peptidase S1C family.</text>
</comment>
<keyword evidence="5" id="KW-0812">Transmembrane</keyword>
<dbReference type="InterPro" id="IPR009003">
    <property type="entry name" value="Peptidase_S1_PA"/>
</dbReference>
<organism evidence="7 8">
    <name type="scientific">Candidatus Acutalibacter pullistercoris</name>
    <dbReference type="NCBI Taxonomy" id="2838418"/>
    <lineage>
        <taxon>Bacteria</taxon>
        <taxon>Bacillati</taxon>
        <taxon>Bacillota</taxon>
        <taxon>Clostridia</taxon>
        <taxon>Eubacteriales</taxon>
        <taxon>Acutalibacteraceae</taxon>
        <taxon>Acutalibacter</taxon>
    </lineage>
</organism>
<name>A0A9D1YDI6_9FIRM</name>
<evidence type="ECO:0000256" key="2">
    <source>
        <dbReference type="ARBA" id="ARBA00022670"/>
    </source>
</evidence>